<evidence type="ECO:0000256" key="2">
    <source>
        <dbReference type="SAM" id="SignalP"/>
    </source>
</evidence>
<feature type="signal peptide" evidence="2">
    <location>
        <begin position="1"/>
        <end position="39"/>
    </location>
</feature>
<proteinExistence type="predicted"/>
<organism evidence="3 4">
    <name type="scientific">Puccinia graminis f. sp. tritici</name>
    <dbReference type="NCBI Taxonomy" id="56615"/>
    <lineage>
        <taxon>Eukaryota</taxon>
        <taxon>Fungi</taxon>
        <taxon>Dikarya</taxon>
        <taxon>Basidiomycota</taxon>
        <taxon>Pucciniomycotina</taxon>
        <taxon>Pucciniomycetes</taxon>
        <taxon>Pucciniales</taxon>
        <taxon>Pucciniaceae</taxon>
        <taxon>Puccinia</taxon>
    </lineage>
</organism>
<accession>A0A5B0NLD7</accession>
<keyword evidence="4" id="KW-1185">Reference proteome</keyword>
<feature type="chain" id="PRO_5022810024" evidence="2">
    <location>
        <begin position="40"/>
        <end position="158"/>
    </location>
</feature>
<gene>
    <name evidence="3" type="ORF">PGT21_018038</name>
</gene>
<dbReference type="AlphaFoldDB" id="A0A5B0NLD7"/>
<feature type="region of interest" description="Disordered" evidence="1">
    <location>
        <begin position="1"/>
        <end position="21"/>
    </location>
</feature>
<dbReference type="Proteomes" id="UP000324748">
    <property type="component" value="Unassembled WGS sequence"/>
</dbReference>
<keyword evidence="2" id="KW-0732">Signal</keyword>
<reference evidence="3 4" key="1">
    <citation type="submission" date="2019-05" db="EMBL/GenBank/DDBJ databases">
        <title>Emergence of the Ug99 lineage of the wheat stem rust pathogen through somatic hybridization.</title>
        <authorList>
            <person name="Li F."/>
            <person name="Upadhyaya N.M."/>
            <person name="Sperschneider J."/>
            <person name="Matny O."/>
            <person name="Nguyen-Phuc H."/>
            <person name="Mago R."/>
            <person name="Raley C."/>
            <person name="Miller M.E."/>
            <person name="Silverstein K.A.T."/>
            <person name="Henningsen E."/>
            <person name="Hirsch C.D."/>
            <person name="Visser B."/>
            <person name="Pretorius Z.A."/>
            <person name="Steffenson B.J."/>
            <person name="Schwessinger B."/>
            <person name="Dodds P.N."/>
            <person name="Figueroa M."/>
        </authorList>
    </citation>
    <scope>NUCLEOTIDE SEQUENCE [LARGE SCALE GENOMIC DNA]</scope>
    <source>
        <strain evidence="3">21-0</strain>
    </source>
</reference>
<protein>
    <submittedName>
        <fullName evidence="3">Uncharacterized protein</fullName>
    </submittedName>
</protein>
<evidence type="ECO:0000256" key="1">
    <source>
        <dbReference type="SAM" id="MobiDB-lite"/>
    </source>
</evidence>
<evidence type="ECO:0000313" key="3">
    <source>
        <dbReference type="EMBL" id="KAA1089432.1"/>
    </source>
</evidence>
<comment type="caution">
    <text evidence="3">The sequence shown here is derived from an EMBL/GenBank/DDBJ whole genome shotgun (WGS) entry which is preliminary data.</text>
</comment>
<dbReference type="EMBL" id="VSWC01000093">
    <property type="protein sequence ID" value="KAA1089432.1"/>
    <property type="molecule type" value="Genomic_DNA"/>
</dbReference>
<evidence type="ECO:0000313" key="4">
    <source>
        <dbReference type="Proteomes" id="UP000324748"/>
    </source>
</evidence>
<name>A0A5B0NLD7_PUCGR</name>
<sequence length="158" mass="17171">MDKFISFPVSYSPQPSVSSRSHSGSLLVLLSLLVHEGRALTPWFGNHQVRNKDSISPVHFVSCVLLASTFCSILLALSVCPNRLNHPASQPSDSSSSPTVTANLNSLIKHKAFVSSMMSEPNSLQSFHSNALHPLYLLPPDPVITSKSRLQSSQSFVD</sequence>